<organism evidence="1 2">
    <name type="scientific">Bacillus cereus</name>
    <dbReference type="NCBI Taxonomy" id="1396"/>
    <lineage>
        <taxon>Bacteria</taxon>
        <taxon>Bacillati</taxon>
        <taxon>Bacillota</taxon>
        <taxon>Bacilli</taxon>
        <taxon>Bacillales</taxon>
        <taxon>Bacillaceae</taxon>
        <taxon>Bacillus</taxon>
        <taxon>Bacillus cereus group</taxon>
    </lineage>
</organism>
<dbReference type="InterPro" id="IPR027417">
    <property type="entry name" value="P-loop_NTPase"/>
</dbReference>
<proteinExistence type="predicted"/>
<evidence type="ECO:0000313" key="2">
    <source>
        <dbReference type="Proteomes" id="UP000308444"/>
    </source>
</evidence>
<feature type="non-terminal residue" evidence="1">
    <location>
        <position position="109"/>
    </location>
</feature>
<dbReference type="EMBL" id="SZOH01005094">
    <property type="protein sequence ID" value="TKI81066.1"/>
    <property type="molecule type" value="Genomic_DNA"/>
</dbReference>
<dbReference type="SUPFAM" id="SSF52540">
    <property type="entry name" value="P-loop containing nucleoside triphosphate hydrolases"/>
    <property type="match status" value="1"/>
</dbReference>
<dbReference type="AlphaFoldDB" id="A0A9X9F0X1"/>
<dbReference type="Gene3D" id="3.40.50.300">
    <property type="entry name" value="P-loop containing nucleotide triphosphate hydrolases"/>
    <property type="match status" value="1"/>
</dbReference>
<keyword evidence="1" id="KW-0067">ATP-binding</keyword>
<name>A0A9X9F0X1_BACCE</name>
<dbReference type="Proteomes" id="UP000308444">
    <property type="component" value="Unassembled WGS sequence"/>
</dbReference>
<sequence length="109" mass="12140">LATPVFRSGEDVKVIHAENQFTEIVKTVKHLQNADVKTIAVIGRTEDECRDIYVKLTNAGLTVNVIEANQSKYEGGISVVPVYLAKGLEFDAVLLIDVDEEHYKNTKHD</sequence>
<evidence type="ECO:0000313" key="1">
    <source>
        <dbReference type="EMBL" id="TKI81066.1"/>
    </source>
</evidence>
<comment type="caution">
    <text evidence="1">The sequence shown here is derived from an EMBL/GenBank/DDBJ whole genome shotgun (WGS) entry which is preliminary data.</text>
</comment>
<reference evidence="1 2" key="1">
    <citation type="journal article" date="2019" name="Environ. Microbiol.">
        <title>An active ?-lactamase is a part of an orchestrated cell wall stress resistance network of Bacillus subtilis and related rhizosphere species.</title>
        <authorList>
            <person name="Bucher T."/>
            <person name="Keren-Paz A."/>
            <person name="Hausser J."/>
            <person name="Olender T."/>
            <person name="Cytryn E."/>
            <person name="Kolodkin-Gal I."/>
        </authorList>
    </citation>
    <scope>NUCLEOTIDE SEQUENCE [LARGE SCALE GENOMIC DNA]</scope>
    <source>
        <strain evidence="1 2">I32</strain>
    </source>
</reference>
<keyword evidence="1" id="KW-0547">Nucleotide-binding</keyword>
<accession>A0A9X9F0X1</accession>
<keyword evidence="1" id="KW-0378">Hydrolase</keyword>
<keyword evidence="1" id="KW-0347">Helicase</keyword>
<dbReference type="GO" id="GO:0004386">
    <property type="term" value="F:helicase activity"/>
    <property type="evidence" value="ECO:0007669"/>
    <property type="project" value="UniProtKB-KW"/>
</dbReference>
<gene>
    <name evidence="1" type="ORF">FC695_43140</name>
</gene>
<feature type="non-terminal residue" evidence="1">
    <location>
        <position position="1"/>
    </location>
</feature>
<protein>
    <submittedName>
        <fullName evidence="1">DNA helicase UvrD</fullName>
    </submittedName>
</protein>